<feature type="region of interest" description="Disordered" evidence="1">
    <location>
        <begin position="52"/>
        <end position="98"/>
    </location>
</feature>
<feature type="transmembrane region" description="Helical" evidence="2">
    <location>
        <begin position="6"/>
        <end position="33"/>
    </location>
</feature>
<name>A0A3S1HCH2_ELYCH</name>
<keyword evidence="2" id="KW-1133">Transmembrane helix</keyword>
<sequence length="161" mass="17855">MSLDPSLIGVVGACSALFAIFCVLAVIIGCYCLRRARERHLQQLLDGAKERKKEQEAQAYHNPHYIHDTTNSVPPPALPPHHSHGGSVPQDDIVPPKITQYRPKIVEDSMISKGYREDSRSSVRESRAVPTIYENIDDIRPPTDAEPASLGYTHTNGFIAQ</sequence>
<accession>A0A3S1HCH2</accession>
<proteinExistence type="predicted"/>
<evidence type="ECO:0000313" key="3">
    <source>
        <dbReference type="EMBL" id="RUS76550.1"/>
    </source>
</evidence>
<keyword evidence="2" id="KW-0812">Transmembrane</keyword>
<organism evidence="3 4">
    <name type="scientific">Elysia chlorotica</name>
    <name type="common">Eastern emerald elysia</name>
    <name type="synonym">Sea slug</name>
    <dbReference type="NCBI Taxonomy" id="188477"/>
    <lineage>
        <taxon>Eukaryota</taxon>
        <taxon>Metazoa</taxon>
        <taxon>Spiralia</taxon>
        <taxon>Lophotrochozoa</taxon>
        <taxon>Mollusca</taxon>
        <taxon>Gastropoda</taxon>
        <taxon>Heterobranchia</taxon>
        <taxon>Euthyneura</taxon>
        <taxon>Panpulmonata</taxon>
        <taxon>Sacoglossa</taxon>
        <taxon>Placobranchoidea</taxon>
        <taxon>Plakobranchidae</taxon>
        <taxon>Elysia</taxon>
    </lineage>
</organism>
<comment type="caution">
    <text evidence="3">The sequence shown here is derived from an EMBL/GenBank/DDBJ whole genome shotgun (WGS) entry which is preliminary data.</text>
</comment>
<feature type="non-terminal residue" evidence="3">
    <location>
        <position position="161"/>
    </location>
</feature>
<evidence type="ECO:0000256" key="1">
    <source>
        <dbReference type="SAM" id="MobiDB-lite"/>
    </source>
</evidence>
<keyword evidence="4" id="KW-1185">Reference proteome</keyword>
<evidence type="ECO:0000256" key="2">
    <source>
        <dbReference type="SAM" id="Phobius"/>
    </source>
</evidence>
<gene>
    <name evidence="3" type="ORF">EGW08_015682</name>
</gene>
<dbReference type="AlphaFoldDB" id="A0A3S1HCH2"/>
<protein>
    <submittedName>
        <fullName evidence="3">Uncharacterized protein</fullName>
    </submittedName>
</protein>
<dbReference type="EMBL" id="RQTK01000653">
    <property type="protein sequence ID" value="RUS76550.1"/>
    <property type="molecule type" value="Genomic_DNA"/>
</dbReference>
<feature type="region of interest" description="Disordered" evidence="1">
    <location>
        <begin position="137"/>
        <end position="156"/>
    </location>
</feature>
<dbReference type="OrthoDB" id="10646834at2759"/>
<dbReference type="Proteomes" id="UP000271974">
    <property type="component" value="Unassembled WGS sequence"/>
</dbReference>
<evidence type="ECO:0000313" key="4">
    <source>
        <dbReference type="Proteomes" id="UP000271974"/>
    </source>
</evidence>
<keyword evidence="2" id="KW-0472">Membrane</keyword>
<reference evidence="3 4" key="1">
    <citation type="submission" date="2019-01" db="EMBL/GenBank/DDBJ databases">
        <title>A draft genome assembly of the solar-powered sea slug Elysia chlorotica.</title>
        <authorList>
            <person name="Cai H."/>
            <person name="Li Q."/>
            <person name="Fang X."/>
            <person name="Li J."/>
            <person name="Curtis N.E."/>
            <person name="Altenburger A."/>
            <person name="Shibata T."/>
            <person name="Feng M."/>
            <person name="Maeda T."/>
            <person name="Schwartz J.A."/>
            <person name="Shigenobu S."/>
            <person name="Lundholm N."/>
            <person name="Nishiyama T."/>
            <person name="Yang H."/>
            <person name="Hasebe M."/>
            <person name="Li S."/>
            <person name="Pierce S.K."/>
            <person name="Wang J."/>
        </authorList>
    </citation>
    <scope>NUCLEOTIDE SEQUENCE [LARGE SCALE GENOMIC DNA]</scope>
    <source>
        <strain evidence="3">EC2010</strain>
        <tissue evidence="3">Whole organism of an adult</tissue>
    </source>
</reference>